<evidence type="ECO:0000313" key="1">
    <source>
        <dbReference type="EMBL" id="KGO93838.1"/>
    </source>
</evidence>
<dbReference type="STRING" id="1107311.Q767_14270"/>
<dbReference type="RefSeq" id="WP_023572985.1">
    <property type="nucleotide sequence ID" value="NZ_AVCS01000006.1"/>
</dbReference>
<organism evidence="1 2">
    <name type="scientific">Flavobacterium enshiense DK69</name>
    <dbReference type="NCBI Taxonomy" id="1107311"/>
    <lineage>
        <taxon>Bacteria</taxon>
        <taxon>Pseudomonadati</taxon>
        <taxon>Bacteroidota</taxon>
        <taxon>Flavobacteriia</taxon>
        <taxon>Flavobacteriales</taxon>
        <taxon>Flavobacteriaceae</taxon>
        <taxon>Flavobacterium</taxon>
    </lineage>
</organism>
<dbReference type="EMBL" id="JRLZ01000018">
    <property type="protein sequence ID" value="KGO93838.1"/>
    <property type="molecule type" value="Genomic_DNA"/>
</dbReference>
<evidence type="ECO:0000313" key="2">
    <source>
        <dbReference type="Proteomes" id="UP000030149"/>
    </source>
</evidence>
<reference evidence="1 2" key="2">
    <citation type="journal article" date="2015" name="Stand. Genomic Sci.">
        <title>High quality draft genomic sequence of Flavobacterium enshiense DK69(T) and comparison among Flavobacterium genomes.</title>
        <authorList>
            <person name="Zeng Z."/>
            <person name="Chen C."/>
            <person name="Du H."/>
            <person name="Wang G."/>
            <person name="Li M."/>
        </authorList>
    </citation>
    <scope>NUCLEOTIDE SEQUENCE [LARGE SCALE GENOMIC DNA]</scope>
    <source>
        <strain evidence="1 2">DK69</strain>
    </source>
</reference>
<dbReference type="PROSITE" id="PS51257">
    <property type="entry name" value="PROKAR_LIPOPROTEIN"/>
    <property type="match status" value="1"/>
</dbReference>
<gene>
    <name evidence="1" type="ORF">Q767_14270</name>
</gene>
<protein>
    <recommendedName>
        <fullName evidence="3">Lipoprotein</fullName>
    </recommendedName>
</protein>
<dbReference type="PATRIC" id="fig|1107311.3.peg.934"/>
<comment type="caution">
    <text evidence="1">The sequence shown here is derived from an EMBL/GenBank/DDBJ whole genome shotgun (WGS) entry which is preliminary data.</text>
</comment>
<name>V6SDF3_9FLAO</name>
<evidence type="ECO:0008006" key="3">
    <source>
        <dbReference type="Google" id="ProtNLM"/>
    </source>
</evidence>
<keyword evidence="2" id="KW-1185">Reference proteome</keyword>
<accession>V6SDF3</accession>
<proteinExistence type="predicted"/>
<sequence>MKKLIILTTIISFLLFGCKTNYTRIGDKNANYIPYYLKVYEADSLFLIENYQRSYEILDSLFNKYEVVNLPEYNEYGTYLACSYMIKEKSTGRKIKKGYAKFNNLGIWHKKYKVIYKGLDSLISEKEVLSAKNIYYKNIDFKLRDKIISMIQKDQEIRKNKDFEMMELFSSRHEINLDSIFLANGFPTKDKLGVGLNRESVNLNLLLLHLNPSKRQDLVVFFKQNLVNGKYSPDEYATIIDRDFIEKNNEMYYGQYQNEGLNFAKDTLTVNQRRRIIGLPTLDYDKYRSKYISELMNGKF</sequence>
<dbReference type="Proteomes" id="UP000030149">
    <property type="component" value="Unassembled WGS sequence"/>
</dbReference>
<reference evidence="2" key="1">
    <citation type="submission" date="2013-09" db="EMBL/GenBank/DDBJ databases">
        <authorList>
            <person name="Zeng Z."/>
            <person name="Chen C."/>
        </authorList>
    </citation>
    <scope>NUCLEOTIDE SEQUENCE [LARGE SCALE GENOMIC DNA]</scope>
    <source>
        <strain evidence="2">DK69</strain>
    </source>
</reference>
<dbReference type="eggNOG" id="ENOG5030KBV">
    <property type="taxonomic scope" value="Bacteria"/>
</dbReference>
<dbReference type="AlphaFoldDB" id="V6SDF3"/>
<dbReference type="OrthoDB" id="1490993at2"/>